<accession>A0A9P4TZJ4</accession>
<sequence>MEEDDLTKLSSKIQELGDIELAALLCLITEEHCIIQAESAELENVERELRLICTRTFGLNCAVLECDEQTTLDDFGSGILADDWKGEGDGSVFAKAEVLRKGDDSFFSSTTRGGAVMPAQDENQRGKIANVVVAKNLNVTSNQVQIQALELMRGKRIFTRTAVQITPTRFLFVALLPTDKGPRLVQHLNDHLSISHTHTMEDGLSNLEGRIREKRISSDISSANSVIRSPPATPMFGKGSSMFTDALFSKDDIDSLLQSSSKVRMSPDVRGYLHDIVVFLRMHRAVAGGISALATRHFHALARALAPLHGIDYIPPSLVALAARKIYPHRIIITTPENERSTQWGSNVEAVAALLDGITVEDIIEEVLVNVEPPL</sequence>
<dbReference type="EMBL" id="MU007032">
    <property type="protein sequence ID" value="KAF2431466.1"/>
    <property type="molecule type" value="Genomic_DNA"/>
</dbReference>
<dbReference type="EC" id="6.6.1.1" evidence="1"/>
<evidence type="ECO:0000256" key="2">
    <source>
        <dbReference type="ARBA" id="ARBA00023444"/>
    </source>
</evidence>
<dbReference type="Proteomes" id="UP000800235">
    <property type="component" value="Unassembled WGS sequence"/>
</dbReference>
<gene>
    <name evidence="4" type="ORF">EJ08DRAFT_696554</name>
</gene>
<proteinExistence type="predicted"/>
<evidence type="ECO:0000256" key="1">
    <source>
        <dbReference type="ARBA" id="ARBA00012825"/>
    </source>
</evidence>
<dbReference type="GO" id="GO:0016851">
    <property type="term" value="F:magnesium chelatase activity"/>
    <property type="evidence" value="ECO:0007669"/>
    <property type="project" value="UniProtKB-EC"/>
</dbReference>
<dbReference type="InterPro" id="IPR041628">
    <property type="entry name" value="ChlI/MoxR_AAA_lid"/>
</dbReference>
<protein>
    <recommendedName>
        <fullName evidence="1">magnesium chelatase</fullName>
        <ecNumber evidence="1">6.6.1.1</ecNumber>
    </recommendedName>
</protein>
<dbReference type="InterPro" id="IPR052041">
    <property type="entry name" value="Nucleic_acid_metab_PIN/TRAM"/>
</dbReference>
<dbReference type="OrthoDB" id="444631at2759"/>
<reference evidence="4" key="1">
    <citation type="journal article" date="2020" name="Stud. Mycol.">
        <title>101 Dothideomycetes genomes: a test case for predicting lifestyles and emergence of pathogens.</title>
        <authorList>
            <person name="Haridas S."/>
            <person name="Albert R."/>
            <person name="Binder M."/>
            <person name="Bloem J."/>
            <person name="Labutti K."/>
            <person name="Salamov A."/>
            <person name="Andreopoulos B."/>
            <person name="Baker S."/>
            <person name="Barry K."/>
            <person name="Bills G."/>
            <person name="Bluhm B."/>
            <person name="Cannon C."/>
            <person name="Castanera R."/>
            <person name="Culley D."/>
            <person name="Daum C."/>
            <person name="Ezra D."/>
            <person name="Gonzalez J."/>
            <person name="Henrissat B."/>
            <person name="Kuo A."/>
            <person name="Liang C."/>
            <person name="Lipzen A."/>
            <person name="Lutzoni F."/>
            <person name="Magnuson J."/>
            <person name="Mondo S."/>
            <person name="Nolan M."/>
            <person name="Ohm R."/>
            <person name="Pangilinan J."/>
            <person name="Park H.-J."/>
            <person name="Ramirez L."/>
            <person name="Alfaro M."/>
            <person name="Sun H."/>
            <person name="Tritt A."/>
            <person name="Yoshinaga Y."/>
            <person name="Zwiers L.-H."/>
            <person name="Turgeon B."/>
            <person name="Goodwin S."/>
            <person name="Spatafora J."/>
            <person name="Crous P."/>
            <person name="Grigoriev I."/>
        </authorList>
    </citation>
    <scope>NUCLEOTIDE SEQUENCE</scope>
    <source>
        <strain evidence="4">CBS 130266</strain>
    </source>
</reference>
<dbReference type="Gene3D" id="1.10.8.80">
    <property type="entry name" value="Magnesium chelatase subunit I, C-Terminal domain"/>
    <property type="match status" value="1"/>
</dbReference>
<comment type="pathway">
    <text evidence="2">Porphyrin-containing compound metabolism.</text>
</comment>
<dbReference type="PANTHER" id="PTHR11603:SF132">
    <property type="entry name" value="C2H2-TYPE DOMAIN-CONTAINING PROTEIN"/>
    <property type="match status" value="1"/>
</dbReference>
<name>A0A9P4TZJ4_9PEZI</name>
<evidence type="ECO:0000313" key="5">
    <source>
        <dbReference type="Proteomes" id="UP000800235"/>
    </source>
</evidence>
<comment type="caution">
    <text evidence="4">The sequence shown here is derived from an EMBL/GenBank/DDBJ whole genome shotgun (WGS) entry which is preliminary data.</text>
</comment>
<feature type="domain" description="ChlI/MoxR AAA lid" evidence="3">
    <location>
        <begin position="281"/>
        <end position="341"/>
    </location>
</feature>
<dbReference type="AlphaFoldDB" id="A0A9P4TZJ4"/>
<evidence type="ECO:0000259" key="3">
    <source>
        <dbReference type="Pfam" id="PF17863"/>
    </source>
</evidence>
<keyword evidence="5" id="KW-1185">Reference proteome</keyword>
<dbReference type="PANTHER" id="PTHR11603">
    <property type="entry name" value="AAA FAMILY ATPASE"/>
    <property type="match status" value="1"/>
</dbReference>
<dbReference type="Pfam" id="PF17863">
    <property type="entry name" value="AAA_lid_2"/>
    <property type="match status" value="1"/>
</dbReference>
<evidence type="ECO:0000313" key="4">
    <source>
        <dbReference type="EMBL" id="KAF2431466.1"/>
    </source>
</evidence>
<organism evidence="4 5">
    <name type="scientific">Tothia fuscella</name>
    <dbReference type="NCBI Taxonomy" id="1048955"/>
    <lineage>
        <taxon>Eukaryota</taxon>
        <taxon>Fungi</taxon>
        <taxon>Dikarya</taxon>
        <taxon>Ascomycota</taxon>
        <taxon>Pezizomycotina</taxon>
        <taxon>Dothideomycetes</taxon>
        <taxon>Pleosporomycetidae</taxon>
        <taxon>Venturiales</taxon>
        <taxon>Cylindrosympodiaceae</taxon>
        <taxon>Tothia</taxon>
    </lineage>
</organism>